<evidence type="ECO:0000256" key="1">
    <source>
        <dbReference type="ARBA" id="ARBA00023002"/>
    </source>
</evidence>
<protein>
    <recommendedName>
        <fullName evidence="4">Peptide methionine sulfoxide reductase MsrA</fullName>
        <shortName evidence="4">Protein-methionine-S-oxide reductase</shortName>
        <ecNumber evidence="4">1.8.4.11</ecNumber>
    </recommendedName>
    <alternativeName>
        <fullName evidence="4">Peptide-methionine (S)-S-oxide reductase</fullName>
        <shortName evidence="4">Peptide Met(O) reductase</shortName>
    </alternativeName>
</protein>
<evidence type="ECO:0000313" key="7">
    <source>
        <dbReference type="Proteomes" id="UP000187651"/>
    </source>
</evidence>
<keyword evidence="1 4" id="KW-0560">Oxidoreductase</keyword>
<dbReference type="InterPro" id="IPR050162">
    <property type="entry name" value="MsrA_MetSO_reductase"/>
</dbReference>
<comment type="catalytic activity">
    <reaction evidence="3 4">
        <text>[thioredoxin]-disulfide + L-methionine + H2O = L-methionine (S)-S-oxide + [thioredoxin]-dithiol</text>
        <dbReference type="Rhea" id="RHEA:19993"/>
        <dbReference type="Rhea" id="RHEA-COMP:10698"/>
        <dbReference type="Rhea" id="RHEA-COMP:10700"/>
        <dbReference type="ChEBI" id="CHEBI:15377"/>
        <dbReference type="ChEBI" id="CHEBI:29950"/>
        <dbReference type="ChEBI" id="CHEBI:50058"/>
        <dbReference type="ChEBI" id="CHEBI:57844"/>
        <dbReference type="ChEBI" id="CHEBI:58772"/>
        <dbReference type="EC" id="1.8.4.11"/>
    </reaction>
</comment>
<dbReference type="NCBIfam" id="TIGR00401">
    <property type="entry name" value="msrA"/>
    <property type="match status" value="1"/>
</dbReference>
<comment type="similarity">
    <text evidence="4">Belongs to the MsrA Met sulfoxide reductase family.</text>
</comment>
<dbReference type="GO" id="GO:0008113">
    <property type="term" value="F:peptide-methionine (S)-S-oxide reductase activity"/>
    <property type="evidence" value="ECO:0007669"/>
    <property type="project" value="UniProtKB-UniRule"/>
</dbReference>
<dbReference type="EMBL" id="FNHZ01000010">
    <property type="protein sequence ID" value="SDN28259.1"/>
    <property type="molecule type" value="Genomic_DNA"/>
</dbReference>
<comment type="catalytic activity">
    <reaction evidence="2 4">
        <text>L-methionyl-[protein] + [thioredoxin]-disulfide + H2O = L-methionyl-(S)-S-oxide-[protein] + [thioredoxin]-dithiol</text>
        <dbReference type="Rhea" id="RHEA:14217"/>
        <dbReference type="Rhea" id="RHEA-COMP:10698"/>
        <dbReference type="Rhea" id="RHEA-COMP:10700"/>
        <dbReference type="Rhea" id="RHEA-COMP:12313"/>
        <dbReference type="Rhea" id="RHEA-COMP:12315"/>
        <dbReference type="ChEBI" id="CHEBI:15377"/>
        <dbReference type="ChEBI" id="CHEBI:16044"/>
        <dbReference type="ChEBI" id="CHEBI:29950"/>
        <dbReference type="ChEBI" id="CHEBI:44120"/>
        <dbReference type="ChEBI" id="CHEBI:50058"/>
        <dbReference type="EC" id="1.8.4.11"/>
    </reaction>
</comment>
<evidence type="ECO:0000259" key="5">
    <source>
        <dbReference type="Pfam" id="PF01625"/>
    </source>
</evidence>
<dbReference type="GO" id="GO:0005737">
    <property type="term" value="C:cytoplasm"/>
    <property type="evidence" value="ECO:0007669"/>
    <property type="project" value="TreeGrafter"/>
</dbReference>
<dbReference type="InterPro" id="IPR002569">
    <property type="entry name" value="Met_Sox_Rdtase_MsrA_dom"/>
</dbReference>
<dbReference type="AlphaFoldDB" id="A0A1H0A3H1"/>
<dbReference type="InterPro" id="IPR016181">
    <property type="entry name" value="Acyl_CoA_acyltransferase"/>
</dbReference>
<comment type="function">
    <text evidence="4">Has an important function as a repair enzyme for proteins that have been inactivated by oxidation. Catalyzes the reversible oxidation-reduction of methionine sulfoxide in proteins to methionine.</text>
</comment>
<dbReference type="EC" id="1.8.4.11" evidence="4"/>
<dbReference type="Gene3D" id="3.30.1060.10">
    <property type="entry name" value="Peptide methionine sulphoxide reductase MsrA"/>
    <property type="match status" value="1"/>
</dbReference>
<proteinExistence type="inferred from homology"/>
<dbReference type="InterPro" id="IPR036509">
    <property type="entry name" value="Met_Sox_Rdtase_MsrA_sf"/>
</dbReference>
<evidence type="ECO:0000313" key="6">
    <source>
        <dbReference type="EMBL" id="SDN28259.1"/>
    </source>
</evidence>
<dbReference type="Proteomes" id="UP000187651">
    <property type="component" value="Unassembled WGS sequence"/>
</dbReference>
<dbReference type="PANTHER" id="PTHR42799:SF2">
    <property type="entry name" value="MITOCHONDRIAL PEPTIDE METHIONINE SULFOXIDE REDUCTASE"/>
    <property type="match status" value="1"/>
</dbReference>
<dbReference type="GO" id="GO:0033744">
    <property type="term" value="F:L-methionine:thioredoxin-disulfide S-oxidoreductase activity"/>
    <property type="evidence" value="ECO:0007669"/>
    <property type="project" value="RHEA"/>
</dbReference>
<dbReference type="PANTHER" id="PTHR42799">
    <property type="entry name" value="MITOCHONDRIAL PEPTIDE METHIONINE SULFOXIDE REDUCTASE"/>
    <property type="match status" value="1"/>
</dbReference>
<dbReference type="HAMAP" id="MF_01401">
    <property type="entry name" value="MsrA"/>
    <property type="match status" value="1"/>
</dbReference>
<evidence type="ECO:0000256" key="4">
    <source>
        <dbReference type="HAMAP-Rule" id="MF_01401"/>
    </source>
</evidence>
<dbReference type="GO" id="GO:0034599">
    <property type="term" value="P:cellular response to oxidative stress"/>
    <property type="evidence" value="ECO:0007669"/>
    <property type="project" value="TreeGrafter"/>
</dbReference>
<reference evidence="7" key="1">
    <citation type="submission" date="2016-10" db="EMBL/GenBank/DDBJ databases">
        <authorList>
            <person name="Varghese N."/>
            <person name="Submissions S."/>
        </authorList>
    </citation>
    <scope>NUCLEOTIDE SEQUENCE [LARGE SCALE GENOMIC DNA]</scope>
    <source>
        <strain evidence="7">M83</strain>
    </source>
</reference>
<evidence type="ECO:0000256" key="2">
    <source>
        <dbReference type="ARBA" id="ARBA00047806"/>
    </source>
</evidence>
<accession>A0A1H0A3H1</accession>
<dbReference type="RefSeq" id="WP_180364725.1">
    <property type="nucleotide sequence ID" value="NZ_FNHZ01000010.1"/>
</dbReference>
<evidence type="ECO:0000256" key="3">
    <source>
        <dbReference type="ARBA" id="ARBA00048782"/>
    </source>
</evidence>
<dbReference type="Gene3D" id="3.40.630.30">
    <property type="match status" value="1"/>
</dbReference>
<keyword evidence="7" id="KW-1185">Reference proteome</keyword>
<sequence length="291" mass="33688">MTILQNEIIEIGLDENSPKNTFAITKNSQTVGLVKFNEKSEIYFEIDEDKRGNHYASNALFLLMPHIHEVLHEPIVHAIVAKSNEMAIHCLEHNGFEPISKDDTNLYYEHRIYETRLDDNYEAPEGQKVIYLAGGCFWGMERAFKELKGVTETVVGYANGHVKNPSYEEVCRHETGFRECIRVTYNPELTSTETILKAYFICVDPTQADGQGGDIGEQYLLGIYYKDEELKTVVSSYLKEEEKKYSEFHVENKPLDCFYEAEEYHQDYLLKNPNGYCHITRVEIDKIKELN</sequence>
<feature type="active site" evidence="4">
    <location>
        <position position="136"/>
    </location>
</feature>
<feature type="domain" description="Peptide methionine sulphoxide reductase MsrA" evidence="5">
    <location>
        <begin position="130"/>
        <end position="278"/>
    </location>
</feature>
<dbReference type="SUPFAM" id="SSF55068">
    <property type="entry name" value="Peptide methionine sulfoxide reductase"/>
    <property type="match status" value="1"/>
</dbReference>
<name>A0A1H0A3H1_9FIRM</name>
<gene>
    <name evidence="4" type="primary">msrA</name>
    <name evidence="6" type="ORF">SAMN05216544_2326</name>
</gene>
<organism evidence="6 7">
    <name type="scientific">Lachnospira pectinoschiza</name>
    <dbReference type="NCBI Taxonomy" id="28052"/>
    <lineage>
        <taxon>Bacteria</taxon>
        <taxon>Bacillati</taxon>
        <taxon>Bacillota</taxon>
        <taxon>Clostridia</taxon>
        <taxon>Lachnospirales</taxon>
        <taxon>Lachnospiraceae</taxon>
        <taxon>Lachnospira</taxon>
    </lineage>
</organism>
<dbReference type="SUPFAM" id="SSF55729">
    <property type="entry name" value="Acyl-CoA N-acyltransferases (Nat)"/>
    <property type="match status" value="1"/>
</dbReference>
<dbReference type="Pfam" id="PF01625">
    <property type="entry name" value="PMSR"/>
    <property type="match status" value="1"/>
</dbReference>